<dbReference type="PANTHER" id="PTHR10334">
    <property type="entry name" value="CYSTEINE-RICH SECRETORY PROTEIN-RELATED"/>
    <property type="match status" value="1"/>
</dbReference>
<dbReference type="Proteomes" id="UP000024635">
    <property type="component" value="Unassembled WGS sequence"/>
</dbReference>
<feature type="domain" description="SCP" evidence="2">
    <location>
        <begin position="150"/>
        <end position="311"/>
    </location>
</feature>
<dbReference type="STRING" id="53326.A0A016UCS4"/>
<gene>
    <name evidence="3" type="primary">Acey_s0046.g1398</name>
    <name evidence="3" type="synonym">ASP-s0046.g1398</name>
    <name evidence="3" type="ORF">Y032_0046g1398</name>
</gene>
<dbReference type="PRINTS" id="PR00837">
    <property type="entry name" value="V5TPXLIKE"/>
</dbReference>
<dbReference type="Pfam" id="PF00188">
    <property type="entry name" value="CAP"/>
    <property type="match status" value="1"/>
</dbReference>
<feature type="compositionally biased region" description="Basic residues" evidence="1">
    <location>
        <begin position="162"/>
        <end position="173"/>
    </location>
</feature>
<dbReference type="OrthoDB" id="5876828at2759"/>
<protein>
    <recommendedName>
        <fullName evidence="2">SCP domain-containing protein</fullName>
    </recommendedName>
</protein>
<evidence type="ECO:0000259" key="2">
    <source>
        <dbReference type="SMART" id="SM00198"/>
    </source>
</evidence>
<dbReference type="InterPro" id="IPR014044">
    <property type="entry name" value="CAP_dom"/>
</dbReference>
<dbReference type="InterPro" id="IPR018244">
    <property type="entry name" value="Allrgn_V5/Tpx1_CS"/>
</dbReference>
<dbReference type="GO" id="GO:0005576">
    <property type="term" value="C:extracellular region"/>
    <property type="evidence" value="ECO:0007669"/>
    <property type="project" value="InterPro"/>
</dbReference>
<reference evidence="4" key="1">
    <citation type="journal article" date="2015" name="Nat. Genet.">
        <title>The genome and transcriptome of the zoonotic hookworm Ancylostoma ceylanicum identify infection-specific gene families.</title>
        <authorList>
            <person name="Schwarz E.M."/>
            <person name="Hu Y."/>
            <person name="Antoshechkin I."/>
            <person name="Miller M.M."/>
            <person name="Sternberg P.W."/>
            <person name="Aroian R.V."/>
        </authorList>
    </citation>
    <scope>NUCLEOTIDE SEQUENCE</scope>
    <source>
        <strain evidence="4">HY135</strain>
    </source>
</reference>
<comment type="caution">
    <text evidence="3">The sequence shown here is derived from an EMBL/GenBank/DDBJ whole genome shotgun (WGS) entry which is preliminary data.</text>
</comment>
<dbReference type="PROSITE" id="PS01010">
    <property type="entry name" value="CRISP_2"/>
    <property type="match status" value="1"/>
</dbReference>
<dbReference type="SUPFAM" id="SSF55797">
    <property type="entry name" value="PR-1-like"/>
    <property type="match status" value="2"/>
</dbReference>
<sequence length="336" mass="36697">MLVLRSAPSFPFSIPTNLLANDLEDHLKAAMAIWAGPQTYYGINNVSDYDDNRLYTFANMAHGKTLQFGCGHQVCGTNTHISCIYNLVGGYPHSVLYETGKACTKNKDCTTYKGSTCEQADHLCVFTGKPPVPGGGENKMCRGNKEMTDPGRKAALEAHNKRRSQLAKGKVRNGKNPNNKNLPTASFMARMEYDCEAEAGAIAYASTCAFKQSPQKDRKGYGENVFVYNAPNAVPADALNAAAKKWWDQIFLDGINWEVVFKQSLRDKKIDQKGFTQMAWANSIKLGCGVQTCGLKSFVVCRYSPAGNVLNQTIYPIGDVCSGCVAACKDTDGLCM</sequence>
<evidence type="ECO:0000313" key="4">
    <source>
        <dbReference type="Proteomes" id="UP000024635"/>
    </source>
</evidence>
<accession>A0A016UCS4</accession>
<dbReference type="InterPro" id="IPR001283">
    <property type="entry name" value="CRISP-related"/>
</dbReference>
<dbReference type="AlphaFoldDB" id="A0A016UCS4"/>
<evidence type="ECO:0000256" key="1">
    <source>
        <dbReference type="SAM" id="MobiDB-lite"/>
    </source>
</evidence>
<feature type="region of interest" description="Disordered" evidence="1">
    <location>
        <begin position="162"/>
        <end position="183"/>
    </location>
</feature>
<dbReference type="EMBL" id="JARK01001382">
    <property type="protein sequence ID" value="EYC12741.1"/>
    <property type="molecule type" value="Genomic_DNA"/>
</dbReference>
<dbReference type="CDD" id="cd05380">
    <property type="entry name" value="CAP_euk"/>
    <property type="match status" value="1"/>
</dbReference>
<dbReference type="Gene3D" id="3.40.33.10">
    <property type="entry name" value="CAP"/>
    <property type="match status" value="2"/>
</dbReference>
<organism evidence="3 4">
    <name type="scientific">Ancylostoma ceylanicum</name>
    <dbReference type="NCBI Taxonomy" id="53326"/>
    <lineage>
        <taxon>Eukaryota</taxon>
        <taxon>Metazoa</taxon>
        <taxon>Ecdysozoa</taxon>
        <taxon>Nematoda</taxon>
        <taxon>Chromadorea</taxon>
        <taxon>Rhabditida</taxon>
        <taxon>Rhabditina</taxon>
        <taxon>Rhabditomorpha</taxon>
        <taxon>Strongyloidea</taxon>
        <taxon>Ancylostomatidae</taxon>
        <taxon>Ancylostomatinae</taxon>
        <taxon>Ancylostoma</taxon>
    </lineage>
</organism>
<evidence type="ECO:0000313" key="3">
    <source>
        <dbReference type="EMBL" id="EYC12741.1"/>
    </source>
</evidence>
<proteinExistence type="predicted"/>
<dbReference type="SMART" id="SM00198">
    <property type="entry name" value="SCP"/>
    <property type="match status" value="1"/>
</dbReference>
<keyword evidence="4" id="KW-1185">Reference proteome</keyword>
<dbReference type="InterPro" id="IPR035940">
    <property type="entry name" value="CAP_sf"/>
</dbReference>
<name>A0A016UCS4_9BILA</name>